<protein>
    <submittedName>
        <fullName evidence="10">Solute carrier family 25 member 10</fullName>
    </submittedName>
</protein>
<evidence type="ECO:0000256" key="3">
    <source>
        <dbReference type="ARBA" id="ARBA00022448"/>
    </source>
</evidence>
<evidence type="ECO:0000313" key="10">
    <source>
        <dbReference type="Ensembl" id="ENSNPEP00000013385.1"/>
    </source>
</evidence>
<keyword evidence="6" id="KW-1133">Transmembrane helix</keyword>
<keyword evidence="3 9" id="KW-0813">Transport</keyword>
<accession>A0A8C6ZM62</accession>
<keyword evidence="5" id="KW-0677">Repeat</keyword>
<evidence type="ECO:0000256" key="4">
    <source>
        <dbReference type="ARBA" id="ARBA00022692"/>
    </source>
</evidence>
<dbReference type="PANTHER" id="PTHR45618">
    <property type="entry name" value="MITOCHONDRIAL DICARBOXYLATE CARRIER-RELATED"/>
    <property type="match status" value="1"/>
</dbReference>
<dbReference type="Gene3D" id="1.50.40.10">
    <property type="entry name" value="Mitochondrial carrier domain"/>
    <property type="match status" value="1"/>
</dbReference>
<sequence length="430" mass="45485">PGAPGCDSRPWEGGRTAGPLCCTLGPVHLQTQQEVKMRMTGMALRVVRADGVLALYNGLSASLCRQMTYSLTRFAIYETARDRLGRGTQGPPPFYQKVLLGAVGGERGGPSAPSPSGRSSPRVPLPVACRFHRRYSHALDGMYRVLREEGLKKLFSGATMASSRGALVTVGQVGQLRWALAPLTTPAGSAAAEGAAPELVHVASLPAHARSRCTPPGPPAPARAHCLPSPCPLPGLRSCRHPPRSSHRPHLCLPGTAPQILWDQSRHLSGRDVTCVTPRLLRGERTGLQSLELPGARLPQPFVLFPRCQRRQPDAAGIPLLTHPGSRASFLWAPWPLVHSAPGFCATFSSRSIAGRSIRSSLLCRLGEAGAAKGPLSCPVRAPGAGRPHTWALNLGAAPGAAPLVSMPSVGCMRRAPAPASPVLSRVREM</sequence>
<evidence type="ECO:0000256" key="8">
    <source>
        <dbReference type="PROSITE-ProRule" id="PRU00282"/>
    </source>
</evidence>
<evidence type="ECO:0000256" key="7">
    <source>
        <dbReference type="ARBA" id="ARBA00023136"/>
    </source>
</evidence>
<evidence type="ECO:0000256" key="1">
    <source>
        <dbReference type="ARBA" id="ARBA00004141"/>
    </source>
</evidence>
<keyword evidence="11" id="KW-1185">Reference proteome</keyword>
<evidence type="ECO:0000313" key="11">
    <source>
        <dbReference type="Proteomes" id="UP000694420"/>
    </source>
</evidence>
<evidence type="ECO:0000256" key="6">
    <source>
        <dbReference type="ARBA" id="ARBA00022989"/>
    </source>
</evidence>
<dbReference type="InterPro" id="IPR023395">
    <property type="entry name" value="MCP_dom_sf"/>
</dbReference>
<dbReference type="GO" id="GO:0016020">
    <property type="term" value="C:membrane"/>
    <property type="evidence" value="ECO:0007669"/>
    <property type="project" value="UniProtKB-SubCell"/>
</dbReference>
<evidence type="ECO:0000256" key="9">
    <source>
        <dbReference type="RuleBase" id="RU000488"/>
    </source>
</evidence>
<comment type="subcellular location">
    <subcellularLocation>
        <location evidence="1">Membrane</location>
        <topology evidence="1">Multi-pass membrane protein</topology>
    </subcellularLocation>
</comment>
<reference evidence="10" key="2">
    <citation type="submission" date="2025-09" db="UniProtKB">
        <authorList>
            <consortium name="Ensembl"/>
        </authorList>
    </citation>
    <scope>IDENTIFICATION</scope>
</reference>
<comment type="similarity">
    <text evidence="2 9">Belongs to the mitochondrial carrier (TC 2.A.29) family.</text>
</comment>
<proteinExistence type="inferred from homology"/>
<dbReference type="AlphaFoldDB" id="A0A8C6ZM62"/>
<organism evidence="10 11">
    <name type="scientific">Nothoprocta perdicaria</name>
    <name type="common">Chilean tinamou</name>
    <name type="synonym">Crypturus perdicarius</name>
    <dbReference type="NCBI Taxonomy" id="30464"/>
    <lineage>
        <taxon>Eukaryota</taxon>
        <taxon>Metazoa</taxon>
        <taxon>Chordata</taxon>
        <taxon>Craniata</taxon>
        <taxon>Vertebrata</taxon>
        <taxon>Euteleostomi</taxon>
        <taxon>Archelosauria</taxon>
        <taxon>Archosauria</taxon>
        <taxon>Dinosauria</taxon>
        <taxon>Saurischia</taxon>
        <taxon>Theropoda</taxon>
        <taxon>Coelurosauria</taxon>
        <taxon>Aves</taxon>
        <taxon>Palaeognathae</taxon>
        <taxon>Tinamiformes</taxon>
        <taxon>Tinamidae</taxon>
        <taxon>Nothoprocta</taxon>
    </lineage>
</organism>
<evidence type="ECO:0000256" key="2">
    <source>
        <dbReference type="ARBA" id="ARBA00006375"/>
    </source>
</evidence>
<keyword evidence="7 8" id="KW-0472">Membrane</keyword>
<evidence type="ECO:0000256" key="5">
    <source>
        <dbReference type="ARBA" id="ARBA00022737"/>
    </source>
</evidence>
<dbReference type="Ensembl" id="ENSNPET00000013719.1">
    <property type="protein sequence ID" value="ENSNPEP00000013385.1"/>
    <property type="gene ID" value="ENSNPEG00000010009.1"/>
</dbReference>
<dbReference type="PROSITE" id="PS50920">
    <property type="entry name" value="SOLCAR"/>
    <property type="match status" value="1"/>
</dbReference>
<name>A0A8C6ZM62_NOTPE</name>
<dbReference type="InterPro" id="IPR050391">
    <property type="entry name" value="Mito_Metabolite_Transporter"/>
</dbReference>
<reference evidence="10" key="1">
    <citation type="submission" date="2025-08" db="UniProtKB">
        <authorList>
            <consortium name="Ensembl"/>
        </authorList>
    </citation>
    <scope>IDENTIFICATION</scope>
</reference>
<dbReference type="Pfam" id="PF00153">
    <property type="entry name" value="Mito_carr"/>
    <property type="match status" value="1"/>
</dbReference>
<dbReference type="InterPro" id="IPR018108">
    <property type="entry name" value="MCP_transmembrane"/>
</dbReference>
<keyword evidence="4 8" id="KW-0812">Transmembrane</keyword>
<dbReference type="SUPFAM" id="SSF103506">
    <property type="entry name" value="Mitochondrial carrier"/>
    <property type="match status" value="1"/>
</dbReference>
<feature type="repeat" description="Solcar" evidence="8">
    <location>
        <begin position="9"/>
        <end position="83"/>
    </location>
</feature>
<dbReference type="Proteomes" id="UP000694420">
    <property type="component" value="Unplaced"/>
</dbReference>